<evidence type="ECO:0000313" key="3">
    <source>
        <dbReference type="Proteomes" id="UP001597139"/>
    </source>
</evidence>
<dbReference type="AlphaFoldDB" id="A0ABD6BWP1"/>
<protein>
    <submittedName>
        <fullName evidence="2">SDR family NAD(P)-dependent oxidoreductase</fullName>
        <ecNumber evidence="2">1.1.1.-</ecNumber>
    </submittedName>
</protein>
<dbReference type="InterPro" id="IPR036291">
    <property type="entry name" value="NAD(P)-bd_dom_sf"/>
</dbReference>
<keyword evidence="2" id="KW-0560">Oxidoreductase</keyword>
<name>A0ABD6BWP1_9EURY</name>
<dbReference type="PROSITE" id="PS00061">
    <property type="entry name" value="ADH_SHORT"/>
    <property type="match status" value="1"/>
</dbReference>
<organism evidence="2 3">
    <name type="scientific">Halolamina litorea</name>
    <dbReference type="NCBI Taxonomy" id="1515593"/>
    <lineage>
        <taxon>Archaea</taxon>
        <taxon>Methanobacteriati</taxon>
        <taxon>Methanobacteriota</taxon>
        <taxon>Stenosarchaea group</taxon>
        <taxon>Halobacteria</taxon>
        <taxon>Halobacteriales</taxon>
        <taxon>Haloferacaceae</taxon>
    </lineage>
</organism>
<evidence type="ECO:0000256" key="1">
    <source>
        <dbReference type="ARBA" id="ARBA00006484"/>
    </source>
</evidence>
<sequence>MSLLDGRTAVVTGGASGIGRGIALAFADHGADVVVADLRERPRRGGDPTHEAARERGVEARYVDCDVSDPADVDRVFAAAAALGGLDVWVNNAGVFATTDPTEPAEAADGDAAAVSGVFDVNVRGTYDCTARAGRRIAEAGGGSVINVGSTSGIRGGADGAIAAYCASKAAIHQLTRSFARAFGDAGVRVNAVAPGAVDTALARDRTESELAALEAEVPVGRIGHPDDVAGACVFLASGLAAYVSGEVLVVDGGLTV</sequence>
<dbReference type="GO" id="GO:0016491">
    <property type="term" value="F:oxidoreductase activity"/>
    <property type="evidence" value="ECO:0007669"/>
    <property type="project" value="UniProtKB-KW"/>
</dbReference>
<dbReference type="Gene3D" id="3.40.50.720">
    <property type="entry name" value="NAD(P)-binding Rossmann-like Domain"/>
    <property type="match status" value="1"/>
</dbReference>
<dbReference type="Pfam" id="PF13561">
    <property type="entry name" value="adh_short_C2"/>
    <property type="match status" value="1"/>
</dbReference>
<dbReference type="InterPro" id="IPR020904">
    <property type="entry name" value="Sc_DH/Rdtase_CS"/>
</dbReference>
<accession>A0ABD6BWP1</accession>
<dbReference type="FunFam" id="3.40.50.720:FF:000084">
    <property type="entry name" value="Short-chain dehydrogenase reductase"/>
    <property type="match status" value="1"/>
</dbReference>
<keyword evidence="3" id="KW-1185">Reference proteome</keyword>
<dbReference type="PRINTS" id="PR00081">
    <property type="entry name" value="GDHRDH"/>
</dbReference>
<gene>
    <name evidence="2" type="ORF">ACFSAU_15195</name>
</gene>
<dbReference type="NCBIfam" id="NF005559">
    <property type="entry name" value="PRK07231.1"/>
    <property type="match status" value="1"/>
</dbReference>
<dbReference type="SUPFAM" id="SSF51735">
    <property type="entry name" value="NAD(P)-binding Rossmann-fold domains"/>
    <property type="match status" value="1"/>
</dbReference>
<comment type="similarity">
    <text evidence="1">Belongs to the short-chain dehydrogenases/reductases (SDR) family.</text>
</comment>
<reference evidence="2 3" key="1">
    <citation type="journal article" date="2019" name="Int. J. Syst. Evol. Microbiol.">
        <title>The Global Catalogue of Microorganisms (GCM) 10K type strain sequencing project: providing services to taxonomists for standard genome sequencing and annotation.</title>
        <authorList>
            <consortium name="The Broad Institute Genomics Platform"/>
            <consortium name="The Broad Institute Genome Sequencing Center for Infectious Disease"/>
            <person name="Wu L."/>
            <person name="Ma J."/>
        </authorList>
    </citation>
    <scope>NUCLEOTIDE SEQUENCE [LARGE SCALE GENOMIC DNA]</scope>
    <source>
        <strain evidence="2 3">CGMCC 1.12859</strain>
    </source>
</reference>
<evidence type="ECO:0000313" key="2">
    <source>
        <dbReference type="EMBL" id="MFD1568839.1"/>
    </source>
</evidence>
<dbReference type="RefSeq" id="WP_267644944.1">
    <property type="nucleotide sequence ID" value="NZ_JANHGR010000001.1"/>
</dbReference>
<dbReference type="EMBL" id="JBHUCZ010000022">
    <property type="protein sequence ID" value="MFD1568839.1"/>
    <property type="molecule type" value="Genomic_DNA"/>
</dbReference>
<dbReference type="InterPro" id="IPR002347">
    <property type="entry name" value="SDR_fam"/>
</dbReference>
<dbReference type="EC" id="1.1.1.-" evidence="2"/>
<proteinExistence type="inferred from homology"/>
<comment type="caution">
    <text evidence="2">The sequence shown here is derived from an EMBL/GenBank/DDBJ whole genome shotgun (WGS) entry which is preliminary data.</text>
</comment>
<dbReference type="PANTHER" id="PTHR42760">
    <property type="entry name" value="SHORT-CHAIN DEHYDROGENASES/REDUCTASES FAMILY MEMBER"/>
    <property type="match status" value="1"/>
</dbReference>
<dbReference type="Proteomes" id="UP001597139">
    <property type="component" value="Unassembled WGS sequence"/>
</dbReference>
<dbReference type="PRINTS" id="PR00080">
    <property type="entry name" value="SDRFAMILY"/>
</dbReference>